<dbReference type="Gene3D" id="2.40.50.100">
    <property type="match status" value="1"/>
</dbReference>
<dbReference type="Pfam" id="PF25954">
    <property type="entry name" value="Beta-barrel_RND_2"/>
    <property type="match status" value="1"/>
</dbReference>
<evidence type="ECO:0000313" key="8">
    <source>
        <dbReference type="EMBL" id="MDT8997708.1"/>
    </source>
</evidence>
<evidence type="ECO:0000259" key="4">
    <source>
        <dbReference type="Pfam" id="PF25876"/>
    </source>
</evidence>
<feature type="domain" description="Multidrug resistance protein MdtA-like barrel-sandwich hybrid" evidence="5">
    <location>
        <begin position="77"/>
        <end position="209"/>
    </location>
</feature>
<dbReference type="InterPro" id="IPR058624">
    <property type="entry name" value="MdtA-like_HH"/>
</dbReference>
<dbReference type="InterPro" id="IPR058792">
    <property type="entry name" value="Beta-barrel_RND_2"/>
</dbReference>
<feature type="domain" description="CusB-like beta-barrel" evidence="6">
    <location>
        <begin position="222"/>
        <end position="291"/>
    </location>
</feature>
<feature type="domain" description="CzcB-like C-terminal circularly permuted SH3-like" evidence="7">
    <location>
        <begin position="302"/>
        <end position="355"/>
    </location>
</feature>
<evidence type="ECO:0000259" key="7">
    <source>
        <dbReference type="Pfam" id="PF25975"/>
    </source>
</evidence>
<dbReference type="Pfam" id="PF25975">
    <property type="entry name" value="CzcB_C"/>
    <property type="match status" value="1"/>
</dbReference>
<dbReference type="SUPFAM" id="SSF111369">
    <property type="entry name" value="HlyD-like secretion proteins"/>
    <property type="match status" value="1"/>
</dbReference>
<dbReference type="PANTHER" id="PTHR30469">
    <property type="entry name" value="MULTIDRUG RESISTANCE PROTEIN MDTA"/>
    <property type="match status" value="1"/>
</dbReference>
<name>A0ABU3P554_9BURK</name>
<gene>
    <name evidence="8" type="ORF">RQP53_00300</name>
</gene>
<dbReference type="Gene3D" id="2.40.420.20">
    <property type="match status" value="1"/>
</dbReference>
<keyword evidence="3" id="KW-0732">Signal</keyword>
<accession>A0ABU3P554</accession>
<dbReference type="InterPro" id="IPR006143">
    <property type="entry name" value="RND_pump_MFP"/>
</dbReference>
<evidence type="ECO:0000259" key="6">
    <source>
        <dbReference type="Pfam" id="PF25954"/>
    </source>
</evidence>
<evidence type="ECO:0000259" key="5">
    <source>
        <dbReference type="Pfam" id="PF25917"/>
    </source>
</evidence>
<evidence type="ECO:0000313" key="9">
    <source>
        <dbReference type="Proteomes" id="UP001246372"/>
    </source>
</evidence>
<comment type="similarity">
    <text evidence="1">Belongs to the membrane fusion protein (MFP) (TC 8.A.1) family.</text>
</comment>
<protein>
    <submittedName>
        <fullName evidence="8">Efflux RND transporter periplasmic adaptor subunit</fullName>
    </submittedName>
</protein>
<evidence type="ECO:0000256" key="2">
    <source>
        <dbReference type="SAM" id="MobiDB-lite"/>
    </source>
</evidence>
<feature type="region of interest" description="Disordered" evidence="2">
    <location>
        <begin position="1"/>
        <end position="20"/>
    </location>
</feature>
<reference evidence="8" key="1">
    <citation type="submission" date="2023-09" db="EMBL/GenBank/DDBJ databases">
        <title>Paucibacter sp. APW11 Genome sequencing and assembly.</title>
        <authorList>
            <person name="Kim I."/>
        </authorList>
    </citation>
    <scope>NUCLEOTIDE SEQUENCE</scope>
    <source>
        <strain evidence="8">APW11</strain>
    </source>
</reference>
<dbReference type="Gene3D" id="1.10.287.470">
    <property type="entry name" value="Helix hairpin bin"/>
    <property type="match status" value="1"/>
</dbReference>
<dbReference type="Pfam" id="PF25876">
    <property type="entry name" value="HH_MFP_RND"/>
    <property type="match status" value="1"/>
</dbReference>
<evidence type="ECO:0000256" key="1">
    <source>
        <dbReference type="ARBA" id="ARBA00009477"/>
    </source>
</evidence>
<dbReference type="RefSeq" id="WP_315647926.1">
    <property type="nucleotide sequence ID" value="NZ_JAVXZY010000001.1"/>
</dbReference>
<dbReference type="InterPro" id="IPR058625">
    <property type="entry name" value="MdtA-like_BSH"/>
</dbReference>
<dbReference type="InterPro" id="IPR058649">
    <property type="entry name" value="CzcB_C"/>
</dbReference>
<proteinExistence type="inferred from homology"/>
<dbReference type="EMBL" id="JAVXZY010000001">
    <property type="protein sequence ID" value="MDT8997708.1"/>
    <property type="molecule type" value="Genomic_DNA"/>
</dbReference>
<sequence>MAQTSASPAPPPTRLAPRRQQRPFTLLALGLSWALLTGSAAAADAKTAQLRSQLVGQAGPAQATMLEGAVEALRHTVVSAQVAGAIVELPVKAGDRVRAGQLLMRIDARAAEQSANASAAQAEAARASLHLASREYERQQLLFKQHFISQAALDQAEAQFKATQAQVNAQLAQLALARTQSGFNTVRSPYDAVIAELPVALGDMAMPGRALLSLYDPSALRVTARLPQSLAKGLSDKTPISIEIAGQPKAVPASRIQLLPTIDAQSHTLELRLDLPALPGLAPGQFARVLLPAGAATVATLSIPVTAVQKRAELSAVYVINAEGKPLLRQLRLGARQGDQIEVLSGLSAGERIALDPQAAALLRSGSQP</sequence>
<comment type="caution">
    <text evidence="8">The sequence shown here is derived from an EMBL/GenBank/DDBJ whole genome shotgun (WGS) entry which is preliminary data.</text>
</comment>
<feature type="chain" id="PRO_5046748262" evidence="3">
    <location>
        <begin position="43"/>
        <end position="369"/>
    </location>
</feature>
<organism evidence="8 9">
    <name type="scientific">Roseateles aquae</name>
    <dbReference type="NCBI Taxonomy" id="3077235"/>
    <lineage>
        <taxon>Bacteria</taxon>
        <taxon>Pseudomonadati</taxon>
        <taxon>Pseudomonadota</taxon>
        <taxon>Betaproteobacteria</taxon>
        <taxon>Burkholderiales</taxon>
        <taxon>Sphaerotilaceae</taxon>
        <taxon>Roseateles</taxon>
    </lineage>
</organism>
<keyword evidence="9" id="KW-1185">Reference proteome</keyword>
<dbReference type="PANTHER" id="PTHR30469:SF18">
    <property type="entry name" value="RESISTANCE-NODULATION-CELL DIVISION (RND) EFFLUX MEMBRANE FUSION PROTEIN-RELATED"/>
    <property type="match status" value="1"/>
</dbReference>
<evidence type="ECO:0000256" key="3">
    <source>
        <dbReference type="SAM" id="SignalP"/>
    </source>
</evidence>
<dbReference type="Proteomes" id="UP001246372">
    <property type="component" value="Unassembled WGS sequence"/>
</dbReference>
<feature type="signal peptide" evidence="3">
    <location>
        <begin position="1"/>
        <end position="42"/>
    </location>
</feature>
<feature type="domain" description="Multidrug resistance protein MdtA-like alpha-helical hairpin" evidence="4">
    <location>
        <begin position="113"/>
        <end position="180"/>
    </location>
</feature>
<dbReference type="Pfam" id="PF25917">
    <property type="entry name" value="BSH_RND"/>
    <property type="match status" value="1"/>
</dbReference>
<dbReference type="Gene3D" id="2.40.30.170">
    <property type="match status" value="1"/>
</dbReference>
<dbReference type="NCBIfam" id="TIGR01730">
    <property type="entry name" value="RND_mfp"/>
    <property type="match status" value="1"/>
</dbReference>